<evidence type="ECO:0000256" key="8">
    <source>
        <dbReference type="SAM" id="Phobius"/>
    </source>
</evidence>
<evidence type="ECO:0000259" key="9">
    <source>
        <dbReference type="PROSITE" id="PS50850"/>
    </source>
</evidence>
<dbReference type="InterPro" id="IPR001958">
    <property type="entry name" value="Tet-R_TetA/multi-R_MdtG-like"/>
</dbReference>
<feature type="transmembrane region" description="Helical" evidence="8">
    <location>
        <begin position="86"/>
        <end position="109"/>
    </location>
</feature>
<dbReference type="AlphaFoldDB" id="A0A3D9BYK0"/>
<comment type="subcellular location">
    <subcellularLocation>
        <location evidence="2">Membrane</location>
        <topology evidence="2">Multi-pass membrane protein</topology>
    </subcellularLocation>
</comment>
<gene>
    <name evidence="10" type="ORF">DRV84_03135</name>
</gene>
<evidence type="ECO:0000256" key="2">
    <source>
        <dbReference type="ARBA" id="ARBA00004141"/>
    </source>
</evidence>
<dbReference type="InterPro" id="IPR005829">
    <property type="entry name" value="Sugar_transporter_CS"/>
</dbReference>
<feature type="transmembrane region" description="Helical" evidence="8">
    <location>
        <begin position="315"/>
        <end position="332"/>
    </location>
</feature>
<sequence>MSASPDGAAPRGRLPILFIMATVTIDSMGIGLILPVLPDLILEIEGGTLAGAALWGGVLATSFAVMQFLCGPLLGALSDRFGRRPVLLVSLGVMALDYLVMAVAGTIWLLLAARIVGGITAATQATATAFLSDISAPQEKAARFGLVGASFGLGFVLGPLFGGLLGEMGTRAPFYAAAALSGLNLLLGLAVLPETVTAATRRPFRWGAANPLGAVRRIGRLAGAWRLMTVFFLNQVAFYVYPATWAYFTQARFGWEPGLTGVSLGVFGLSIAVVQGGLIRVVQPRLGERRMVGAGLALSVGAFTALALVPSGAVVMALIPFAALGAIAPPALKSIMAQAASADEQGTLQGVLTSVNAVAVILAPLLMTSTFAAFTHPGAPVAFPGAAFLLAAMLVAAALAVFARHAPAVA</sequence>
<keyword evidence="4" id="KW-0813">Transport</keyword>
<evidence type="ECO:0000256" key="4">
    <source>
        <dbReference type="ARBA" id="ARBA00022448"/>
    </source>
</evidence>
<protein>
    <submittedName>
        <fullName evidence="10">MFS transporter</fullName>
    </submittedName>
</protein>
<dbReference type="InterPro" id="IPR020846">
    <property type="entry name" value="MFS_dom"/>
</dbReference>
<feature type="transmembrane region" description="Helical" evidence="8">
    <location>
        <begin position="291"/>
        <end position="309"/>
    </location>
</feature>
<dbReference type="GO" id="GO:0016020">
    <property type="term" value="C:membrane"/>
    <property type="evidence" value="ECO:0007669"/>
    <property type="project" value="UniProtKB-SubCell"/>
</dbReference>
<dbReference type="PANTHER" id="PTHR23504">
    <property type="entry name" value="MAJOR FACILITATOR SUPERFAMILY DOMAIN-CONTAINING PROTEIN 10"/>
    <property type="match status" value="1"/>
</dbReference>
<evidence type="ECO:0000256" key="6">
    <source>
        <dbReference type="ARBA" id="ARBA00022989"/>
    </source>
</evidence>
<evidence type="ECO:0000313" key="11">
    <source>
        <dbReference type="Proteomes" id="UP000257131"/>
    </source>
</evidence>
<accession>A0A3D9BYK0</accession>
<evidence type="ECO:0000256" key="3">
    <source>
        <dbReference type="ARBA" id="ARBA00007520"/>
    </source>
</evidence>
<feature type="transmembrane region" description="Helical" evidence="8">
    <location>
        <begin position="260"/>
        <end position="279"/>
    </location>
</feature>
<name>A0A3D9BYK0_9RHOB</name>
<feature type="transmembrane region" description="Helical" evidence="8">
    <location>
        <begin position="353"/>
        <end position="375"/>
    </location>
</feature>
<feature type="transmembrane region" description="Helical" evidence="8">
    <location>
        <begin position="225"/>
        <end position="248"/>
    </location>
</feature>
<proteinExistence type="inferred from homology"/>
<dbReference type="GO" id="GO:0022857">
    <property type="term" value="F:transmembrane transporter activity"/>
    <property type="evidence" value="ECO:0007669"/>
    <property type="project" value="InterPro"/>
</dbReference>
<feature type="domain" description="Major facilitator superfamily (MFS) profile" evidence="9">
    <location>
        <begin position="15"/>
        <end position="409"/>
    </location>
</feature>
<dbReference type="Gene3D" id="1.20.1250.20">
    <property type="entry name" value="MFS general substrate transporter like domains"/>
    <property type="match status" value="1"/>
</dbReference>
<feature type="transmembrane region" description="Helical" evidence="8">
    <location>
        <begin position="381"/>
        <end position="403"/>
    </location>
</feature>
<evidence type="ECO:0000256" key="7">
    <source>
        <dbReference type="ARBA" id="ARBA00023136"/>
    </source>
</evidence>
<dbReference type="OrthoDB" id="9764259at2"/>
<evidence type="ECO:0000256" key="1">
    <source>
        <dbReference type="ARBA" id="ARBA00003279"/>
    </source>
</evidence>
<comment type="function">
    <text evidence="1">Resistance to tetracycline by an active tetracycline efflux. This is an energy-dependent process that decreases the accumulation of the antibiotic in whole cells. This protein functions as a metal-tetracycline/H(+) antiporter.</text>
</comment>
<feature type="transmembrane region" description="Helical" evidence="8">
    <location>
        <begin position="12"/>
        <end position="37"/>
    </location>
</feature>
<feature type="transmembrane region" description="Helical" evidence="8">
    <location>
        <begin position="49"/>
        <end position="74"/>
    </location>
</feature>
<feature type="transmembrane region" description="Helical" evidence="8">
    <location>
        <begin position="172"/>
        <end position="192"/>
    </location>
</feature>
<keyword evidence="7 8" id="KW-0472">Membrane</keyword>
<dbReference type="Proteomes" id="UP000257131">
    <property type="component" value="Unassembled WGS sequence"/>
</dbReference>
<dbReference type="EMBL" id="QOHR01000002">
    <property type="protein sequence ID" value="REC58569.1"/>
    <property type="molecule type" value="Genomic_DNA"/>
</dbReference>
<evidence type="ECO:0000313" key="10">
    <source>
        <dbReference type="EMBL" id="REC58569.1"/>
    </source>
</evidence>
<dbReference type="Pfam" id="PF07690">
    <property type="entry name" value="MFS_1"/>
    <property type="match status" value="1"/>
</dbReference>
<dbReference type="PROSITE" id="PS00216">
    <property type="entry name" value="SUGAR_TRANSPORT_1"/>
    <property type="match status" value="1"/>
</dbReference>
<keyword evidence="11" id="KW-1185">Reference proteome</keyword>
<reference evidence="10 11" key="1">
    <citation type="journal article" date="2017" name="Int. J. Syst. Evol. Microbiol.">
        <title>Rhodosalinus sediminis gen. nov., sp. nov., isolated from marine saltern.</title>
        <authorList>
            <person name="Guo L.Y."/>
            <person name="Ling S.K."/>
            <person name="Li C.M."/>
            <person name="Chen G.J."/>
            <person name="Du Z.J."/>
        </authorList>
    </citation>
    <scope>NUCLEOTIDE SEQUENCE [LARGE SCALE GENOMIC DNA]</scope>
    <source>
        <strain evidence="10 11">WDN1C137</strain>
    </source>
</reference>
<dbReference type="InterPro" id="IPR011701">
    <property type="entry name" value="MFS"/>
</dbReference>
<dbReference type="PANTHER" id="PTHR23504:SF15">
    <property type="entry name" value="MAJOR FACILITATOR SUPERFAMILY (MFS) PROFILE DOMAIN-CONTAINING PROTEIN"/>
    <property type="match status" value="1"/>
</dbReference>
<evidence type="ECO:0000256" key="5">
    <source>
        <dbReference type="ARBA" id="ARBA00022692"/>
    </source>
</evidence>
<dbReference type="InterPro" id="IPR036259">
    <property type="entry name" value="MFS_trans_sf"/>
</dbReference>
<comment type="similarity">
    <text evidence="3">Belongs to the major facilitator superfamily. TCR/Tet family.</text>
</comment>
<dbReference type="RefSeq" id="WP_115978399.1">
    <property type="nucleotide sequence ID" value="NZ_QOHR01000002.1"/>
</dbReference>
<dbReference type="PRINTS" id="PR01035">
    <property type="entry name" value="TCRTETA"/>
</dbReference>
<keyword evidence="5 8" id="KW-0812">Transmembrane</keyword>
<organism evidence="10 11">
    <name type="scientific">Rhodosalinus sediminis</name>
    <dbReference type="NCBI Taxonomy" id="1940533"/>
    <lineage>
        <taxon>Bacteria</taxon>
        <taxon>Pseudomonadati</taxon>
        <taxon>Pseudomonadota</taxon>
        <taxon>Alphaproteobacteria</taxon>
        <taxon>Rhodobacterales</taxon>
        <taxon>Paracoccaceae</taxon>
        <taxon>Rhodosalinus</taxon>
    </lineage>
</organism>
<dbReference type="PROSITE" id="PS50850">
    <property type="entry name" value="MFS"/>
    <property type="match status" value="1"/>
</dbReference>
<comment type="caution">
    <text evidence="10">The sequence shown here is derived from an EMBL/GenBank/DDBJ whole genome shotgun (WGS) entry which is preliminary data.</text>
</comment>
<keyword evidence="6 8" id="KW-1133">Transmembrane helix</keyword>
<feature type="transmembrane region" description="Helical" evidence="8">
    <location>
        <begin position="144"/>
        <end position="166"/>
    </location>
</feature>
<dbReference type="SUPFAM" id="SSF103473">
    <property type="entry name" value="MFS general substrate transporter"/>
    <property type="match status" value="1"/>
</dbReference>